<evidence type="ECO:0000313" key="3">
    <source>
        <dbReference type="Proteomes" id="UP000589351"/>
    </source>
</evidence>
<gene>
    <name evidence="2" type="ORF">JEODO184_00220</name>
</gene>
<reference evidence="2 3" key="1">
    <citation type="submission" date="2020-07" db="EMBL/GenBank/DDBJ databases">
        <authorList>
            <person name="Criscuolo A."/>
        </authorList>
    </citation>
    <scope>NUCLEOTIDE SEQUENCE [LARGE SCALE GENOMIC DNA]</scope>
    <source>
        <strain evidence="2">CIP111649</strain>
    </source>
</reference>
<dbReference type="EMBL" id="CAJEWD010000003">
    <property type="protein sequence ID" value="CAD2071374.1"/>
    <property type="molecule type" value="Genomic_DNA"/>
</dbReference>
<keyword evidence="1" id="KW-1133">Transmembrane helix</keyword>
<comment type="caution">
    <text evidence="2">The sequence shown here is derived from an EMBL/GenBank/DDBJ whole genome shotgun (WGS) entry which is preliminary data.</text>
</comment>
<protein>
    <recommendedName>
        <fullName evidence="4">Peptidase family M50</fullName>
    </recommendedName>
</protein>
<evidence type="ECO:0000313" key="2">
    <source>
        <dbReference type="EMBL" id="CAD2071374.1"/>
    </source>
</evidence>
<feature type="transmembrane region" description="Helical" evidence="1">
    <location>
        <begin position="105"/>
        <end position="124"/>
    </location>
</feature>
<dbReference type="RefSeq" id="WP_185124786.1">
    <property type="nucleotide sequence ID" value="NZ_CAJEWD010000003.1"/>
</dbReference>
<keyword evidence="3" id="KW-1185">Reference proteome</keyword>
<evidence type="ECO:0008006" key="4">
    <source>
        <dbReference type="Google" id="ProtNLM"/>
    </source>
</evidence>
<name>A0A6V7R2T8_9STAP</name>
<organism evidence="2 3">
    <name type="scientific">Jeotgalicoccus meleagridis</name>
    <dbReference type="NCBI Taxonomy" id="2759181"/>
    <lineage>
        <taxon>Bacteria</taxon>
        <taxon>Bacillati</taxon>
        <taxon>Bacillota</taxon>
        <taxon>Bacilli</taxon>
        <taxon>Bacillales</taxon>
        <taxon>Staphylococcaceae</taxon>
        <taxon>Jeotgalicoccus</taxon>
    </lineage>
</organism>
<dbReference type="AlphaFoldDB" id="A0A6V7R2T8"/>
<proteinExistence type="predicted"/>
<keyword evidence="1" id="KW-0472">Membrane</keyword>
<feature type="transmembrane region" description="Helical" evidence="1">
    <location>
        <begin position="7"/>
        <end position="25"/>
    </location>
</feature>
<sequence>MKFMTSNVLICLVLYLVLPLVHWFTDFNAAYLIGIITIWLFTVFYHEVGHCVMAKTRGMKISFISFLPGMYMNGRWYFKIPAYFSFGAMLAYKPLNKNHITKNDIIILNLGGLIFNMIAFFILVAIKHLYSIENSYLEFGILINLLIGVLTIVPFAADGKSIWKLISGKHDELLFYDSMNYYFDEDVEAQKILSDIEPNRDIIANYARNLAWIEEEMKGNFTGIYEADLKDDEGLNLNLIKTFQLMFKHADGHTLSQEEVKLFNKVATSLYFNFGPVYKYMKTNDKKILKNLLNHSSWFPSKREDKLFSKAIRKIIENG</sequence>
<feature type="transmembrane region" description="Helical" evidence="1">
    <location>
        <begin position="136"/>
        <end position="157"/>
    </location>
</feature>
<feature type="transmembrane region" description="Helical" evidence="1">
    <location>
        <begin position="31"/>
        <end position="55"/>
    </location>
</feature>
<evidence type="ECO:0000256" key="1">
    <source>
        <dbReference type="SAM" id="Phobius"/>
    </source>
</evidence>
<keyword evidence="1" id="KW-0812">Transmembrane</keyword>
<dbReference type="Proteomes" id="UP000589351">
    <property type="component" value="Unassembled WGS sequence"/>
</dbReference>
<accession>A0A6V7R2T8</accession>